<evidence type="ECO:0008006" key="4">
    <source>
        <dbReference type="Google" id="ProtNLM"/>
    </source>
</evidence>
<comment type="caution">
    <text evidence="2">The sequence shown here is derived from an EMBL/GenBank/DDBJ whole genome shotgun (WGS) entry which is preliminary data.</text>
</comment>
<proteinExistence type="predicted"/>
<sequence>MTAITDFPLELINHIIDNLRYHKPSLASASLIAQTWNPRARYHLFRDIGKLPGNKQGYGYPRLNRFVELCTNEYSTIPNAGPRILRIVPLGSDALRHFSDALLKDNLAKKVFWNVEELSITCSNSDERMQFERLVNSGCFSQVKKLEMIGCSFITEGTPEMVTIILSFGCLEDLCLHGPLSSFMSPSVFGNRNECFSLSHFPKLLRRLTFLVSQWYSHDLTIPLWLFCGCSTLEEIVVDCLTSHHIKEIEYFLEHSTATIRQMTFLTGLGGFSSDDRERLKKMISASSSRVEDIVIRGYMDRLCYMFSGTAEVGNTPPRNLKKIILMPETWVREDHVQMFEAMVEKSVFFHGLEEIHLQLLVWLPRGAMDEAGWDEETRTVRSYQRRQTLPDPEEASRRYGNAV</sequence>
<accession>A0A0W0FPY5</accession>
<evidence type="ECO:0000313" key="3">
    <source>
        <dbReference type="Proteomes" id="UP000054988"/>
    </source>
</evidence>
<evidence type="ECO:0000313" key="2">
    <source>
        <dbReference type="EMBL" id="KTB38326.1"/>
    </source>
</evidence>
<evidence type="ECO:0000256" key="1">
    <source>
        <dbReference type="SAM" id="MobiDB-lite"/>
    </source>
</evidence>
<dbReference type="EMBL" id="LATX01001770">
    <property type="protein sequence ID" value="KTB38326.1"/>
    <property type="molecule type" value="Genomic_DNA"/>
</dbReference>
<protein>
    <recommendedName>
        <fullName evidence="4">F-box domain-containing protein</fullName>
    </recommendedName>
</protein>
<name>A0A0W0FPY5_MONRR</name>
<reference evidence="2 3" key="1">
    <citation type="submission" date="2015-12" db="EMBL/GenBank/DDBJ databases">
        <title>Draft genome sequence of Moniliophthora roreri, the causal agent of frosty pod rot of cacao.</title>
        <authorList>
            <person name="Aime M.C."/>
            <person name="Diaz-Valderrama J.R."/>
            <person name="Kijpornyongpan T."/>
            <person name="Phillips-Mora W."/>
        </authorList>
    </citation>
    <scope>NUCLEOTIDE SEQUENCE [LARGE SCALE GENOMIC DNA]</scope>
    <source>
        <strain evidence="2 3">MCA 2952</strain>
    </source>
</reference>
<dbReference type="Proteomes" id="UP000054988">
    <property type="component" value="Unassembled WGS sequence"/>
</dbReference>
<organism evidence="2 3">
    <name type="scientific">Moniliophthora roreri</name>
    <name type="common">Frosty pod rot fungus</name>
    <name type="synonym">Monilia roreri</name>
    <dbReference type="NCBI Taxonomy" id="221103"/>
    <lineage>
        <taxon>Eukaryota</taxon>
        <taxon>Fungi</taxon>
        <taxon>Dikarya</taxon>
        <taxon>Basidiomycota</taxon>
        <taxon>Agaricomycotina</taxon>
        <taxon>Agaricomycetes</taxon>
        <taxon>Agaricomycetidae</taxon>
        <taxon>Agaricales</taxon>
        <taxon>Marasmiineae</taxon>
        <taxon>Marasmiaceae</taxon>
        <taxon>Moniliophthora</taxon>
    </lineage>
</organism>
<feature type="region of interest" description="Disordered" evidence="1">
    <location>
        <begin position="380"/>
        <end position="404"/>
    </location>
</feature>
<gene>
    <name evidence="2" type="ORF">WG66_9104</name>
</gene>
<dbReference type="AlphaFoldDB" id="A0A0W0FPY5"/>